<reference evidence="3 5" key="2">
    <citation type="submission" date="2023-09" db="EMBL/GenBank/DDBJ databases">
        <title>Complete-Gapless Cercospora beticola genome.</title>
        <authorList>
            <person name="Wyatt N.A."/>
            <person name="Spanner R.E."/>
            <person name="Bolton M.D."/>
        </authorList>
    </citation>
    <scope>NUCLEOTIDE SEQUENCE [LARGE SCALE GENOMIC DNA]</scope>
    <source>
        <strain evidence="3">Cb09-40</strain>
    </source>
</reference>
<dbReference type="PANTHER" id="PTHR23242">
    <property type="entry name" value="TRANSCRIPTION FACTOR HOXA13"/>
    <property type="match status" value="1"/>
</dbReference>
<gene>
    <name evidence="2" type="ORF">CB0940_08172</name>
    <name evidence="3" type="ORF">RHO25_009386</name>
</gene>
<evidence type="ECO:0000313" key="2">
    <source>
        <dbReference type="EMBL" id="PIA95107.1"/>
    </source>
</evidence>
<dbReference type="OrthoDB" id="3260408at2759"/>
<dbReference type="Proteomes" id="UP000230605">
    <property type="component" value="Chromosome 6"/>
</dbReference>
<reference evidence="2 4" key="1">
    <citation type="submission" date="2015-10" db="EMBL/GenBank/DDBJ databases">
        <title>The cercosporin biosynthetic gene cluster was horizontally transferred to several fungal lineages and shown to be expanded in Cercospora beticola based on microsynteny with recipient genomes.</title>
        <authorList>
            <person name="De Jonge R."/>
            <person name="Ebert M.K."/>
            <person name="Suttle J.C."/>
            <person name="Jurick Ii W.M."/>
            <person name="Secor G.A."/>
            <person name="Thomma B.P."/>
            <person name="Van De Peer Y."/>
            <person name="Bolton M.D."/>
        </authorList>
    </citation>
    <scope>NUCLEOTIDE SEQUENCE [LARGE SCALE GENOMIC DNA]</scope>
    <source>
        <strain evidence="2 4">09-40</strain>
    </source>
</reference>
<evidence type="ECO:0000256" key="1">
    <source>
        <dbReference type="SAM" id="MobiDB-lite"/>
    </source>
</evidence>
<feature type="region of interest" description="Disordered" evidence="1">
    <location>
        <begin position="1"/>
        <end position="44"/>
    </location>
</feature>
<proteinExistence type="predicted"/>
<dbReference type="EMBL" id="CP134189">
    <property type="protein sequence ID" value="WPB04739.1"/>
    <property type="molecule type" value="Genomic_DNA"/>
</dbReference>
<dbReference type="EMBL" id="LKMD01000104">
    <property type="protein sequence ID" value="PIA95107.1"/>
    <property type="molecule type" value="Genomic_DNA"/>
</dbReference>
<sequence length="1616" mass="168146">MGSQSSASTAKPPQANKSATMDGTPNGTVHHGQQHRRSSRNLRRKGKATWSGWAADKGVKLFIWYALYQIVFHCPSSQSQVNDDTNHVCKTYLQGRDFVTPYAQPYYDEYLAPYVRQAQPYYDVANEKVYKPAYSAYETYAAPRLAQAQVLGQQQWEKTIKPQLDVAQKQVGKQYQQSLAPHVKKATDVVQPYYDGVVNSAADIWQLELEPVYRKTAPYAEKVYQQGQAFAVNTALPQAQFVGSTAWSFWTRNIWPRIRILYGENVEPQLMRITERLGRYKDGKKLEAEISSVEASSKSAKVSASVESVASSASSTLSQATESPSSAASAAFHSTPSPSADPVTQFTEDLKSWEDISHKAVEEGSEDLAERIQEITTQQVKSAHSVGNALVTQLEATSESAMNSVKSRIQQIVKSLPEDTEEKDIEAANEDLVQAVRAAGQSIKQKAQAVREWRQTRQSETESLVEKALQSTLETVDSIRELRLTEIGRKYASSSLPHKQWSKYNDIKKAKQTWRNDVEKAAHGHKGLTEAKHAVEEIEQVAMGVAEDAAKELGRLKKVGQWKIAADDASDDFETKTIPPPVRKAKEYIVEQAAGAAGAASQVVFGSEQDAVESATPVVAEKASQAASQASEAVYGSTGSVESVASQASSAASSLSEKVVGSSTGSVESAASQAKKSASSIASEASKSASDAAASASSAVLDESSLSDTVKQSASSAASKVSESASDAASKISKSASAASSSASSAIVGESGLSDTVKEAASSASSAILGESSFTDSVTDAASSATESAKSVGPKLASMLAAQKDQASKSADSLVKEASSAISSATHTPVASSISSSVSSAANAASSAAASAYDNLPDVEDIADAAESAAKKPKKVFAGAMAQELKEPREPIIEGDYGDMVDTGDLYADYSESVQKIINGAGDKASQLTQAIEDALKSASPTQGSVESVSSLASAQYESALSAASSALFGTQNAADKATSSVYHQYQAAVTAASYAIYGTPATAAPLAAASSAYDNAASQASSQYEAVKSFISVQVSGTPLPVHEQVLANAQAAYSSALTAASHAAYGTPVTAAPLAAASSAYSNAAAEASKHYDAVRSRVSAQISGTPKPVQQEMFESAESAYSNALKAASSRYYSAFPTQGYLESISSVASSRLADGVSAAQEQYQSAKIAVGAEPTPVHQQYLASAQAAYYQALGLAHGRYNEFVEAASSVIAPTPTATGYQKSIEDALSAARSAYTAYTQGASEKYSMLHEMASEAAGAQATTVDKGTLDHLDSQIVDAVDYAKSKLADASKSVSSAYAASATTDKPLASQASENWEALISKASEQVYGAPAPFTAVAYSYATEYAGSVTDAAASATAAAAAQFEQVQALFSELVVGKEPDFTASVYSRLQSAYSTGAPNLASQISSYASDSYDSMSSIVSAAFVPPTQVPSILEQVQEQLNAAVNAASAQAYGTEKGTFEQATEAAASMYSDAASQVSDAIYGTPEPYVAAAQASILDIGASASAAISAAIYGGPTPTLSAASNAAASVASSIQSRAAEQAASASAAVSSAVYGEEQTYLEGVQSQLSAAMASASSRISELGQDAGSVLNEAASTVSSAVTAATDRVRDEL</sequence>
<evidence type="ECO:0000313" key="3">
    <source>
        <dbReference type="EMBL" id="WPB04739.1"/>
    </source>
</evidence>
<name>A0A2G5HRE3_CERBT</name>
<keyword evidence="5" id="KW-1185">Reference proteome</keyword>
<accession>A0A2G5HRE3</accession>
<protein>
    <submittedName>
        <fullName evidence="2">Uncharacterized protein</fullName>
    </submittedName>
</protein>
<dbReference type="PANTHER" id="PTHR23242:SF9">
    <property type="entry name" value="TRANSCRIPTION FACTOR HOXA13"/>
    <property type="match status" value="1"/>
</dbReference>
<feature type="compositionally biased region" description="Basic residues" evidence="1">
    <location>
        <begin position="32"/>
        <end position="44"/>
    </location>
</feature>
<dbReference type="Proteomes" id="UP001302367">
    <property type="component" value="Chromosome 6"/>
</dbReference>
<feature type="compositionally biased region" description="Polar residues" evidence="1">
    <location>
        <begin position="1"/>
        <end position="27"/>
    </location>
</feature>
<evidence type="ECO:0000313" key="5">
    <source>
        <dbReference type="Proteomes" id="UP001302367"/>
    </source>
</evidence>
<organism evidence="2 4">
    <name type="scientific">Cercospora beticola</name>
    <name type="common">Sugarbeet leaf spot fungus</name>
    <dbReference type="NCBI Taxonomy" id="122368"/>
    <lineage>
        <taxon>Eukaryota</taxon>
        <taxon>Fungi</taxon>
        <taxon>Dikarya</taxon>
        <taxon>Ascomycota</taxon>
        <taxon>Pezizomycotina</taxon>
        <taxon>Dothideomycetes</taxon>
        <taxon>Dothideomycetidae</taxon>
        <taxon>Mycosphaerellales</taxon>
        <taxon>Mycosphaerellaceae</taxon>
        <taxon>Cercospora</taxon>
    </lineage>
</organism>
<evidence type="ECO:0000313" key="4">
    <source>
        <dbReference type="Proteomes" id="UP000230605"/>
    </source>
</evidence>